<feature type="transmembrane region" description="Helical" evidence="1">
    <location>
        <begin position="370"/>
        <end position="389"/>
    </location>
</feature>
<sequence>MPPPNAALDLTSHRTVRYFPHPTSYQSFKSFILWFCIIIKIIAPSHNFTHIPNKIVRIYTSNHTFDLSPIPLGAIGASILFPPIPLPGFPRATCEDQRCWFEPASDGNLTERSHEELWRLLGTRTVELGRRAEKWYKASGYGGLFSGYLWPLLALLSHFSRGEASFLNSSNASATMETLMSTCQLTRTAYWTYRAEHPISRHGPWAHWLSGKLNDGLHHLHCPYLDYAFIGIVLRDVFAFLASAGYALALAFISLLAVASRLYLPSHAAFEQAFFTQAGRWAPYASFIPRCWAFLSGTCLFIFFSAAYVLTSVHSLITRLCGIPPMLSDIPLSWFGHHYYRHSTSSSPAALCGTLFWLGFVSTWSTTAPIFGLLLSSGISLAKYSFLALEALRRVKYYRSAYTRASNMVGPSYVTRLSQQVLVDVTVLLVYIFIATWFRDVLWVNVVPSWVKYSPTLSILVGYWGFRYALSGRDHTSPRWRFRGLGRREMVDVRVLTLQRGLAEPWGAGGDTT</sequence>
<accession>A0A3N4J6S8</accession>
<evidence type="ECO:0000313" key="3">
    <source>
        <dbReference type="Proteomes" id="UP000276215"/>
    </source>
</evidence>
<keyword evidence="3" id="KW-1185">Reference proteome</keyword>
<dbReference type="AlphaFoldDB" id="A0A3N4J6S8"/>
<dbReference type="Proteomes" id="UP000276215">
    <property type="component" value="Unassembled WGS sequence"/>
</dbReference>
<gene>
    <name evidence="2" type="ORF">L873DRAFT_622484</name>
</gene>
<name>A0A3N4J6S8_9PEZI</name>
<feature type="transmembrane region" description="Helical" evidence="1">
    <location>
        <begin position="237"/>
        <end position="258"/>
    </location>
</feature>
<protein>
    <submittedName>
        <fullName evidence="2">Uncharacterized protein</fullName>
    </submittedName>
</protein>
<keyword evidence="1" id="KW-0472">Membrane</keyword>
<feature type="transmembrane region" description="Helical" evidence="1">
    <location>
        <begin position="421"/>
        <end position="438"/>
    </location>
</feature>
<keyword evidence="1" id="KW-1133">Transmembrane helix</keyword>
<evidence type="ECO:0000313" key="2">
    <source>
        <dbReference type="EMBL" id="RPA89584.1"/>
    </source>
</evidence>
<feature type="transmembrane region" description="Helical" evidence="1">
    <location>
        <begin position="31"/>
        <end position="49"/>
    </location>
</feature>
<reference evidence="2 3" key="1">
    <citation type="journal article" date="2018" name="Nat. Ecol. Evol.">
        <title>Pezizomycetes genomes reveal the molecular basis of ectomycorrhizal truffle lifestyle.</title>
        <authorList>
            <person name="Murat C."/>
            <person name="Payen T."/>
            <person name="Noel B."/>
            <person name="Kuo A."/>
            <person name="Morin E."/>
            <person name="Chen J."/>
            <person name="Kohler A."/>
            <person name="Krizsan K."/>
            <person name="Balestrini R."/>
            <person name="Da Silva C."/>
            <person name="Montanini B."/>
            <person name="Hainaut M."/>
            <person name="Levati E."/>
            <person name="Barry K.W."/>
            <person name="Belfiori B."/>
            <person name="Cichocki N."/>
            <person name="Clum A."/>
            <person name="Dockter R.B."/>
            <person name="Fauchery L."/>
            <person name="Guy J."/>
            <person name="Iotti M."/>
            <person name="Le Tacon F."/>
            <person name="Lindquist E.A."/>
            <person name="Lipzen A."/>
            <person name="Malagnac F."/>
            <person name="Mello A."/>
            <person name="Molinier V."/>
            <person name="Miyauchi S."/>
            <person name="Poulain J."/>
            <person name="Riccioni C."/>
            <person name="Rubini A."/>
            <person name="Sitrit Y."/>
            <person name="Splivallo R."/>
            <person name="Traeger S."/>
            <person name="Wang M."/>
            <person name="Zifcakova L."/>
            <person name="Wipf D."/>
            <person name="Zambonelli A."/>
            <person name="Paolocci F."/>
            <person name="Nowrousian M."/>
            <person name="Ottonello S."/>
            <person name="Baldrian P."/>
            <person name="Spatafora J.W."/>
            <person name="Henrissat B."/>
            <person name="Nagy L.G."/>
            <person name="Aury J.M."/>
            <person name="Wincker P."/>
            <person name="Grigoriev I.V."/>
            <person name="Bonfante P."/>
            <person name="Martin F.M."/>
        </authorList>
    </citation>
    <scope>NUCLEOTIDE SEQUENCE [LARGE SCALE GENOMIC DNA]</scope>
    <source>
        <strain evidence="2 3">120613-1</strain>
    </source>
</reference>
<keyword evidence="1" id="KW-0812">Transmembrane</keyword>
<dbReference type="OrthoDB" id="5392653at2759"/>
<proteinExistence type="predicted"/>
<feature type="transmembrane region" description="Helical" evidence="1">
    <location>
        <begin position="291"/>
        <end position="310"/>
    </location>
</feature>
<dbReference type="EMBL" id="ML120567">
    <property type="protein sequence ID" value="RPA89584.1"/>
    <property type="molecule type" value="Genomic_DNA"/>
</dbReference>
<feature type="transmembrane region" description="Helical" evidence="1">
    <location>
        <begin position="450"/>
        <end position="470"/>
    </location>
</feature>
<evidence type="ECO:0000256" key="1">
    <source>
        <dbReference type="SAM" id="Phobius"/>
    </source>
</evidence>
<feature type="transmembrane region" description="Helical" evidence="1">
    <location>
        <begin position="140"/>
        <end position="159"/>
    </location>
</feature>
<organism evidence="2 3">
    <name type="scientific">Choiromyces venosus 120613-1</name>
    <dbReference type="NCBI Taxonomy" id="1336337"/>
    <lineage>
        <taxon>Eukaryota</taxon>
        <taxon>Fungi</taxon>
        <taxon>Dikarya</taxon>
        <taxon>Ascomycota</taxon>
        <taxon>Pezizomycotina</taxon>
        <taxon>Pezizomycetes</taxon>
        <taxon>Pezizales</taxon>
        <taxon>Tuberaceae</taxon>
        <taxon>Choiromyces</taxon>
    </lineage>
</organism>